<dbReference type="Proteomes" id="UP000443582">
    <property type="component" value="Unassembled WGS sequence"/>
</dbReference>
<gene>
    <name evidence="1" type="ORF">DAY19_06560</name>
</gene>
<evidence type="ECO:0000313" key="1">
    <source>
        <dbReference type="EMBL" id="RZF21343.1"/>
    </source>
</evidence>
<evidence type="ECO:0000313" key="2">
    <source>
        <dbReference type="Proteomes" id="UP000443582"/>
    </source>
</evidence>
<keyword evidence="2" id="KW-1185">Reference proteome</keyword>
<protein>
    <submittedName>
        <fullName evidence="1">Uncharacterized protein</fullName>
    </submittedName>
</protein>
<dbReference type="EMBL" id="QDKL01000002">
    <property type="protein sequence ID" value="RZF21343.1"/>
    <property type="molecule type" value="Genomic_DNA"/>
</dbReference>
<reference evidence="2" key="1">
    <citation type="journal article" date="2019" name="Int. J. Syst. Evol. Microbiol.">
        <title>Halobacteriovorax valvorus sp. nov., a novel prokaryotic predator isolated from coastal seawater of China.</title>
        <authorList>
            <person name="Chen M.-X."/>
        </authorList>
    </citation>
    <scope>NUCLEOTIDE SEQUENCE [LARGE SCALE GENOMIC DNA]</scope>
    <source>
        <strain evidence="2">BL9</strain>
    </source>
</reference>
<comment type="caution">
    <text evidence="1">The sequence shown here is derived from an EMBL/GenBank/DDBJ whole genome shotgun (WGS) entry which is preliminary data.</text>
</comment>
<dbReference type="RefSeq" id="WP_114706410.1">
    <property type="nucleotide sequence ID" value="NZ_QDKL01000002.1"/>
</dbReference>
<proteinExistence type="predicted"/>
<accession>A0ABY0IEG6</accession>
<sequence>MQKATKLRIVIKRDGKEKANIKLPIYSLKHIETLMPDVALVKLKERNIDLESIVKKVKDSDYRPQTLFEINDPKKSYRVWIE</sequence>
<organism evidence="1 2">
    <name type="scientific">Halobacteriovorax vibrionivorans</name>
    <dbReference type="NCBI Taxonomy" id="2152716"/>
    <lineage>
        <taxon>Bacteria</taxon>
        <taxon>Pseudomonadati</taxon>
        <taxon>Bdellovibrionota</taxon>
        <taxon>Bacteriovoracia</taxon>
        <taxon>Bacteriovoracales</taxon>
        <taxon>Halobacteriovoraceae</taxon>
        <taxon>Halobacteriovorax</taxon>
    </lineage>
</organism>
<name>A0ABY0IEG6_9BACT</name>